<evidence type="ECO:0000256" key="7">
    <source>
        <dbReference type="ARBA" id="ARBA00022692"/>
    </source>
</evidence>
<dbReference type="EMBL" id="CAJEWN010000742">
    <property type="protein sequence ID" value="CAD2189297.1"/>
    <property type="molecule type" value="Genomic_DNA"/>
</dbReference>
<dbReference type="OrthoDB" id="264532at2759"/>
<dbReference type="Pfam" id="PF03982">
    <property type="entry name" value="DAGAT"/>
    <property type="match status" value="1"/>
</dbReference>
<proteinExistence type="inferred from homology"/>
<keyword evidence="11" id="KW-0443">Lipid metabolism</keyword>
<keyword evidence="5" id="KW-0444">Lipid biosynthesis</keyword>
<evidence type="ECO:0000256" key="9">
    <source>
        <dbReference type="ARBA" id="ARBA00022824"/>
    </source>
</evidence>
<protein>
    <recommendedName>
        <fullName evidence="14">Acyltransferase</fullName>
        <ecNumber evidence="14">2.3.1.-</ecNumber>
    </recommendedName>
</protein>
<reference evidence="15 16" key="1">
    <citation type="submission" date="2020-08" db="EMBL/GenBank/DDBJ databases">
        <authorList>
            <person name="Koutsovoulos G."/>
            <person name="Danchin GJ E."/>
        </authorList>
    </citation>
    <scope>NUCLEOTIDE SEQUENCE [LARGE SCALE GENOMIC DNA]</scope>
</reference>
<evidence type="ECO:0000256" key="2">
    <source>
        <dbReference type="ARBA" id="ARBA00004771"/>
    </source>
</evidence>
<keyword evidence="13" id="KW-0012">Acyltransferase</keyword>
<evidence type="ECO:0000313" key="15">
    <source>
        <dbReference type="EMBL" id="CAD2189297.1"/>
    </source>
</evidence>
<evidence type="ECO:0000256" key="5">
    <source>
        <dbReference type="ARBA" id="ARBA00022516"/>
    </source>
</evidence>
<dbReference type="GO" id="GO:0006071">
    <property type="term" value="P:glycerol metabolic process"/>
    <property type="evidence" value="ECO:0007669"/>
    <property type="project" value="UniProtKB-KW"/>
</dbReference>
<keyword evidence="12 14" id="KW-0472">Membrane</keyword>
<dbReference type="PANTHER" id="PTHR12317:SF0">
    <property type="entry name" value="ACYLTRANSFERASE"/>
    <property type="match status" value="1"/>
</dbReference>
<dbReference type="GO" id="GO:0005789">
    <property type="term" value="C:endoplasmic reticulum membrane"/>
    <property type="evidence" value="ECO:0007669"/>
    <property type="project" value="UniProtKB-SubCell"/>
</dbReference>
<dbReference type="InterPro" id="IPR007130">
    <property type="entry name" value="DAGAT"/>
</dbReference>
<dbReference type="EC" id="2.3.1.-" evidence="14"/>
<accession>A0A6V7WQP4</accession>
<keyword evidence="7 14" id="KW-0812">Transmembrane</keyword>
<evidence type="ECO:0000256" key="10">
    <source>
        <dbReference type="ARBA" id="ARBA00022989"/>
    </source>
</evidence>
<dbReference type="GO" id="GO:0019432">
    <property type="term" value="P:triglyceride biosynthetic process"/>
    <property type="evidence" value="ECO:0007669"/>
    <property type="project" value="TreeGrafter"/>
</dbReference>
<dbReference type="Proteomes" id="UP000580250">
    <property type="component" value="Unassembled WGS sequence"/>
</dbReference>
<evidence type="ECO:0000256" key="4">
    <source>
        <dbReference type="ARBA" id="ARBA00005420"/>
    </source>
</evidence>
<dbReference type="PANTHER" id="PTHR12317">
    <property type="entry name" value="DIACYLGLYCEROL O-ACYLTRANSFERASE"/>
    <property type="match status" value="1"/>
</dbReference>
<comment type="caution">
    <text evidence="15">The sequence shown here is derived from an EMBL/GenBank/DDBJ whole genome shotgun (WGS) entry which is preliminary data.</text>
</comment>
<evidence type="ECO:0000313" key="16">
    <source>
        <dbReference type="Proteomes" id="UP000580250"/>
    </source>
</evidence>
<comment type="pathway">
    <text evidence="3">Lipid metabolism.</text>
</comment>
<organism evidence="15 16">
    <name type="scientific">Meloidogyne enterolobii</name>
    <name type="common">Root-knot nematode worm</name>
    <name type="synonym">Meloidogyne mayaguensis</name>
    <dbReference type="NCBI Taxonomy" id="390850"/>
    <lineage>
        <taxon>Eukaryota</taxon>
        <taxon>Metazoa</taxon>
        <taxon>Ecdysozoa</taxon>
        <taxon>Nematoda</taxon>
        <taxon>Chromadorea</taxon>
        <taxon>Rhabditida</taxon>
        <taxon>Tylenchina</taxon>
        <taxon>Tylenchomorpha</taxon>
        <taxon>Tylenchoidea</taxon>
        <taxon>Meloidogynidae</taxon>
        <taxon>Meloidogyninae</taxon>
        <taxon>Meloidogyne</taxon>
    </lineage>
</organism>
<comment type="pathway">
    <text evidence="2">Glycerolipid metabolism; triacylglycerol biosynthesis.</text>
</comment>
<comment type="similarity">
    <text evidence="4 14">Belongs to the diacylglycerol acyltransferase family.</text>
</comment>
<keyword evidence="6 14" id="KW-0808">Transferase</keyword>
<comment type="subcellular location">
    <subcellularLocation>
        <location evidence="1 14">Endoplasmic reticulum membrane</location>
        <topology evidence="1 14">Multi-pass membrane protein</topology>
    </subcellularLocation>
</comment>
<keyword evidence="8" id="KW-0319">Glycerol metabolism</keyword>
<dbReference type="AlphaFoldDB" id="A0A6V7WQP4"/>
<keyword evidence="9 14" id="KW-0256">Endoplasmic reticulum</keyword>
<evidence type="ECO:0000256" key="11">
    <source>
        <dbReference type="ARBA" id="ARBA00023098"/>
    </source>
</evidence>
<evidence type="ECO:0000256" key="14">
    <source>
        <dbReference type="RuleBase" id="RU367023"/>
    </source>
</evidence>
<feature type="transmembrane region" description="Helical" evidence="14">
    <location>
        <begin position="57"/>
        <end position="74"/>
    </location>
</feature>
<evidence type="ECO:0000256" key="8">
    <source>
        <dbReference type="ARBA" id="ARBA00022798"/>
    </source>
</evidence>
<name>A0A6V7WQP4_MELEN</name>
<keyword evidence="10 14" id="KW-1133">Transmembrane helix</keyword>
<evidence type="ECO:0000256" key="1">
    <source>
        <dbReference type="ARBA" id="ARBA00004477"/>
    </source>
</evidence>
<dbReference type="CDD" id="cd07987">
    <property type="entry name" value="LPLAT_MGAT-like"/>
    <property type="match status" value="1"/>
</dbReference>
<evidence type="ECO:0000256" key="13">
    <source>
        <dbReference type="ARBA" id="ARBA00023315"/>
    </source>
</evidence>
<sequence length="364" mass="41534">MSSNSSSKSPKKFSKEIYPCHKHFSNRLKQTLAVLFSLWTLIVAPFCIISILLLFGFYSLLWPFAGLYLIWYLYDLKQPCRGSRPSEYVKNWSIWRHIVDYFPIEIYKTAEIPPTQNYIFSAHPHGILGSSSMLLFSSNAHNTQKLFPGINLHGATLGVNFWFPIRREFFMALGIISCNPESISYVLSRPKMGNAVGIVPGGAAESLESFPNVHRIILKNRKGFVRLAIKHGASLVPVYHFGESSLFRQISTKEFSLARKFQNLVKRWTSVAFPFAYGQNFLASFLPVDYIHKLPRLLTIGLLPFRNKVVTVVGAPIPVKKNENPSEDLVDEVHAEYCYRLREMFNQYKSKLAGLPTDAELQFL</sequence>
<evidence type="ECO:0000256" key="3">
    <source>
        <dbReference type="ARBA" id="ARBA00005189"/>
    </source>
</evidence>
<dbReference type="GO" id="GO:0004144">
    <property type="term" value="F:diacylglycerol O-acyltransferase activity"/>
    <property type="evidence" value="ECO:0007669"/>
    <property type="project" value="TreeGrafter"/>
</dbReference>
<gene>
    <name evidence="15" type="ORF">MENT_LOCUS42010</name>
</gene>
<evidence type="ECO:0000256" key="12">
    <source>
        <dbReference type="ARBA" id="ARBA00023136"/>
    </source>
</evidence>
<dbReference type="SUPFAM" id="SSF69593">
    <property type="entry name" value="Glycerol-3-phosphate (1)-acyltransferase"/>
    <property type="match status" value="1"/>
</dbReference>
<evidence type="ECO:0000256" key="6">
    <source>
        <dbReference type="ARBA" id="ARBA00022679"/>
    </source>
</evidence>
<feature type="transmembrane region" description="Helical" evidence="14">
    <location>
        <begin position="32"/>
        <end position="51"/>
    </location>
</feature>